<evidence type="ECO:0000259" key="1">
    <source>
        <dbReference type="Pfam" id="PF00144"/>
    </source>
</evidence>
<dbReference type="EMBL" id="PDNB01000008">
    <property type="protein sequence ID" value="PGH17761.1"/>
    <property type="molecule type" value="Genomic_DNA"/>
</dbReference>
<dbReference type="PANTHER" id="PTHR43283:SF3">
    <property type="entry name" value="BETA-LACTAMASE FAMILY PROTEIN (AFU_ORTHOLOGUE AFUA_5G07500)"/>
    <property type="match status" value="1"/>
</dbReference>
<dbReference type="InterPro" id="IPR001466">
    <property type="entry name" value="Beta-lactam-related"/>
</dbReference>
<accession>A0A2B7Y9M4</accession>
<name>A0A2B7Y9M4_9EURO</name>
<protein>
    <recommendedName>
        <fullName evidence="1">Beta-lactamase-related domain-containing protein</fullName>
    </recommendedName>
</protein>
<dbReference type="Proteomes" id="UP000223968">
    <property type="component" value="Unassembled WGS sequence"/>
</dbReference>
<dbReference type="InterPro" id="IPR050789">
    <property type="entry name" value="Diverse_Enzym_Activities"/>
</dbReference>
<dbReference type="OrthoDB" id="428260at2759"/>
<sequence length="412" mass="45958">MGRNLNPNGVSSIRQTLEDACADQECGIPGVTFVVADKEGKQLFAHAAGKRGKGSNEPMTLDSVYWIASFTKMITGVACMQLVEQGKVSLEDAEQVESICPELKDLKVLQKDGTLVDKKRGITLRMLLAHTAGFGYAFFHEQLRDYNRPIGYDEFSGHVYDVTQPLIFQPGEGFEYGVGIDWAGIVVERITGILLNDYFHKYIFEPLGLKNITMLPPAEMKAKLAYMHSRNPDGTLTQRDHLLRWPLLAKNKEETKGMLNSGGAGCFANPQDYLDILTTLLNDGVSPKTGQRILAKSTVDQMFENQIPQMPHFGRDCTLSNAKPDLVNTIPDIYPVPNKEPQGWGLSFMITRSETGRSEKSGFWAGIANLFWWCDREHGIAGLICTQILPFGDPKLFGLWLDVEKKVYDSLE</sequence>
<dbReference type="AlphaFoldDB" id="A0A2B7Y9M4"/>
<dbReference type="Pfam" id="PF00144">
    <property type="entry name" value="Beta-lactamase"/>
    <property type="match status" value="1"/>
</dbReference>
<feature type="domain" description="Beta-lactamase-related" evidence="1">
    <location>
        <begin position="24"/>
        <end position="390"/>
    </location>
</feature>
<proteinExistence type="predicted"/>
<dbReference type="InterPro" id="IPR012338">
    <property type="entry name" value="Beta-lactam/transpept-like"/>
</dbReference>
<dbReference type="PANTHER" id="PTHR43283">
    <property type="entry name" value="BETA-LACTAMASE-RELATED"/>
    <property type="match status" value="1"/>
</dbReference>
<comment type="caution">
    <text evidence="2">The sequence shown here is derived from an EMBL/GenBank/DDBJ whole genome shotgun (WGS) entry which is preliminary data.</text>
</comment>
<reference evidence="2 3" key="1">
    <citation type="submission" date="2017-10" db="EMBL/GenBank/DDBJ databases">
        <title>Comparative genomics in systemic dimorphic fungi from Ajellomycetaceae.</title>
        <authorList>
            <person name="Munoz J.F."/>
            <person name="Mcewen J.G."/>
            <person name="Clay O.K."/>
            <person name="Cuomo C.A."/>
        </authorList>
    </citation>
    <scope>NUCLEOTIDE SEQUENCE [LARGE SCALE GENOMIC DNA]</scope>
    <source>
        <strain evidence="2 3">UAMH5409</strain>
    </source>
</reference>
<gene>
    <name evidence="2" type="ORF">AJ79_00902</name>
</gene>
<keyword evidence="3" id="KW-1185">Reference proteome</keyword>
<evidence type="ECO:0000313" key="3">
    <source>
        <dbReference type="Proteomes" id="UP000223968"/>
    </source>
</evidence>
<dbReference type="Gene3D" id="3.40.710.10">
    <property type="entry name" value="DD-peptidase/beta-lactamase superfamily"/>
    <property type="match status" value="1"/>
</dbReference>
<evidence type="ECO:0000313" key="2">
    <source>
        <dbReference type="EMBL" id="PGH17761.1"/>
    </source>
</evidence>
<dbReference type="STRING" id="1447875.A0A2B7Y9M4"/>
<organism evidence="2 3">
    <name type="scientific">Helicocarpus griseus UAMH5409</name>
    <dbReference type="NCBI Taxonomy" id="1447875"/>
    <lineage>
        <taxon>Eukaryota</taxon>
        <taxon>Fungi</taxon>
        <taxon>Dikarya</taxon>
        <taxon>Ascomycota</taxon>
        <taxon>Pezizomycotina</taxon>
        <taxon>Eurotiomycetes</taxon>
        <taxon>Eurotiomycetidae</taxon>
        <taxon>Onygenales</taxon>
        <taxon>Ajellomycetaceae</taxon>
        <taxon>Helicocarpus</taxon>
    </lineage>
</organism>
<dbReference type="SUPFAM" id="SSF56601">
    <property type="entry name" value="beta-lactamase/transpeptidase-like"/>
    <property type="match status" value="1"/>
</dbReference>